<name>A0A8H5ZVG2_PETAA</name>
<protein>
    <submittedName>
        <fullName evidence="1">Uncharacterized protein</fullName>
    </submittedName>
</protein>
<reference evidence="1 2" key="1">
    <citation type="submission" date="2019-04" db="EMBL/GenBank/DDBJ databases">
        <title>Aspergillus burnettii sp. nov., novel species from soil in southeast Queensland.</title>
        <authorList>
            <person name="Gilchrist C.L.M."/>
            <person name="Pitt J.I."/>
            <person name="Lange L."/>
            <person name="Lacey H.J."/>
            <person name="Vuong D."/>
            <person name="Midgley D.J."/>
            <person name="Greenfield P."/>
            <person name="Bradbury M."/>
            <person name="Lacey E."/>
            <person name="Busk P.K."/>
            <person name="Pilgaard B."/>
            <person name="Chooi Y.H."/>
            <person name="Piggott A.M."/>
        </authorList>
    </citation>
    <scope>NUCLEOTIDE SEQUENCE [LARGE SCALE GENOMIC DNA]</scope>
    <source>
        <strain evidence="1 2">FRR 5400</strain>
    </source>
</reference>
<organism evidence="1 2">
    <name type="scientific">Petromyces alliaceus</name>
    <name type="common">Aspergillus alliaceus</name>
    <dbReference type="NCBI Taxonomy" id="209559"/>
    <lineage>
        <taxon>Eukaryota</taxon>
        <taxon>Fungi</taxon>
        <taxon>Dikarya</taxon>
        <taxon>Ascomycota</taxon>
        <taxon>Pezizomycotina</taxon>
        <taxon>Eurotiomycetes</taxon>
        <taxon>Eurotiomycetidae</taxon>
        <taxon>Eurotiales</taxon>
        <taxon>Aspergillaceae</taxon>
        <taxon>Aspergillus</taxon>
        <taxon>Aspergillus subgen. Circumdati</taxon>
    </lineage>
</organism>
<proteinExistence type="predicted"/>
<evidence type="ECO:0000313" key="2">
    <source>
        <dbReference type="Proteomes" id="UP000541154"/>
    </source>
</evidence>
<dbReference type="AlphaFoldDB" id="A0A8H5ZVG2"/>
<dbReference type="EMBL" id="SPNV01000248">
    <property type="protein sequence ID" value="KAF5857603.1"/>
    <property type="molecule type" value="Genomic_DNA"/>
</dbReference>
<keyword evidence="2" id="KW-1185">Reference proteome</keyword>
<dbReference type="Proteomes" id="UP000541154">
    <property type="component" value="Unassembled WGS sequence"/>
</dbReference>
<accession>A0A8H5ZVG2</accession>
<sequence>MHFFYGIWLWARRRRKSLLPSDAAPRAADETGSTTWETQEYQKSITRLPVVPIERGQPFYPATETRITAGPLRCERCDGRRSSAYNYDHYRDPVTYHSLGICSRWWTGCAAAKAEARLHNGLQQIYELPASRTV</sequence>
<evidence type="ECO:0000313" key="1">
    <source>
        <dbReference type="EMBL" id="KAF5857603.1"/>
    </source>
</evidence>
<gene>
    <name evidence="1" type="ORF">ETB97_005532</name>
</gene>
<comment type="caution">
    <text evidence="1">The sequence shown here is derived from an EMBL/GenBank/DDBJ whole genome shotgun (WGS) entry which is preliminary data.</text>
</comment>